<reference evidence="1 2" key="1">
    <citation type="journal article" date="2015" name="Genom Data">
        <title>Draft genome sequence of a multidrug-resistant Chryseobacterium indologenes isolate from Malaysia.</title>
        <authorList>
            <person name="Yu C.Y."/>
            <person name="Ang G.Y."/>
            <person name="Cheng H.J."/>
            <person name="Cheong Y.M."/>
            <person name="Yin W.F."/>
            <person name="Chan K.G."/>
        </authorList>
    </citation>
    <scope>NUCLEOTIDE SEQUENCE [LARGE SCALE GENOMIC DNA]</scope>
    <source>
        <strain evidence="1 2">CI_885</strain>
    </source>
</reference>
<gene>
    <name evidence="1" type="ORF">AOB46_22230</name>
</gene>
<proteinExistence type="predicted"/>
<reference evidence="2" key="2">
    <citation type="submission" date="2015-09" db="EMBL/GenBank/DDBJ databases">
        <title>Draft genome sequence of a multidrug-resistant Chryseobacterium indologenes isolate from Malaysia.</title>
        <authorList>
            <person name="Yu C.Y."/>
            <person name="Ang G.Y."/>
            <person name="Chan K.-G."/>
        </authorList>
    </citation>
    <scope>NUCLEOTIDE SEQUENCE [LARGE SCALE GENOMIC DNA]</scope>
    <source>
        <strain evidence="2">CI_885</strain>
    </source>
</reference>
<evidence type="ECO:0000313" key="2">
    <source>
        <dbReference type="Proteomes" id="UP000037953"/>
    </source>
</evidence>
<evidence type="ECO:0000313" key="1">
    <source>
        <dbReference type="EMBL" id="KPE49023.1"/>
    </source>
</evidence>
<sequence>MLANIMIYAQQSEKTTNIAEKLIKMYIDNYVNYNETVGVHIYNDSTNLTTSATWLAIEVLPKDYNFFKKTSQYSWFKYKKADIIIFCGFSENRECNDFFNRINLCKFNSSIKLLDEEVSSYILDYKGKAWLIGINSNGIIDSVNGEFIELEVAKPQKFKKFLRKFSSLKLYQFYEGGEIIKIKKRR</sequence>
<comment type="caution">
    <text evidence="1">The sequence shown here is derived from an EMBL/GenBank/DDBJ whole genome shotgun (WGS) entry which is preliminary data.</text>
</comment>
<name>A0A0N0ITT2_CHRID</name>
<protein>
    <submittedName>
        <fullName evidence="1">Uncharacterized protein</fullName>
    </submittedName>
</protein>
<organism evidence="1 2">
    <name type="scientific">Chryseobacterium indologenes</name>
    <name type="common">Flavobacterium indologenes</name>
    <dbReference type="NCBI Taxonomy" id="253"/>
    <lineage>
        <taxon>Bacteria</taxon>
        <taxon>Pseudomonadati</taxon>
        <taxon>Bacteroidota</taxon>
        <taxon>Flavobacteriia</taxon>
        <taxon>Flavobacteriales</taxon>
        <taxon>Weeksellaceae</taxon>
        <taxon>Chryseobacterium group</taxon>
        <taxon>Chryseobacterium</taxon>
    </lineage>
</organism>
<dbReference type="Proteomes" id="UP000037953">
    <property type="component" value="Unassembled WGS sequence"/>
</dbReference>
<dbReference type="AlphaFoldDB" id="A0A0N0ITT2"/>
<dbReference type="EMBL" id="LJOD01000029">
    <property type="protein sequence ID" value="KPE49023.1"/>
    <property type="molecule type" value="Genomic_DNA"/>
</dbReference>
<accession>A0A0N0ITT2</accession>
<dbReference type="PATRIC" id="fig|253.9.peg.2878"/>